<feature type="region of interest" description="Disordered" evidence="1">
    <location>
        <begin position="16"/>
        <end position="193"/>
    </location>
</feature>
<keyword evidence="3" id="KW-1185">Reference proteome</keyword>
<reference evidence="2 3" key="1">
    <citation type="journal article" date="2010" name="Environ. Microbiol.">
        <title>Genomic analysis of oceanic cyanobacterial myoviruses compared with T4-like myoviruses from diverse hosts and environments.</title>
        <authorList>
            <person name="Sullivan M.B."/>
            <person name="Huang K.H."/>
            <person name="Ignacio-Espinoza J.C."/>
            <person name="Berlin A.M."/>
            <person name="Kelly L."/>
            <person name="Weigele P.R."/>
            <person name="DeFrancesco A.S."/>
            <person name="Kern S.E."/>
            <person name="Thompson L.R."/>
            <person name="Young S."/>
            <person name="Yandava C."/>
            <person name="Fu R."/>
            <person name="Krastins B."/>
            <person name="Chase M."/>
            <person name="Sarracino D."/>
            <person name="Osburne M.S."/>
            <person name="Henn M.R."/>
            <person name="Chisholm S.W."/>
        </authorList>
    </citation>
    <scope>NUCLEOTIDE SEQUENCE [LARGE SCALE GENOMIC DNA]</scope>
    <source>
        <strain evidence="2">8017-1</strain>
    </source>
</reference>
<organism evidence="2 3">
    <name type="scientific">Synechococcus phage S-SM2</name>
    <dbReference type="NCBI Taxonomy" id="444860"/>
    <lineage>
        <taxon>Viruses</taxon>
        <taxon>Duplodnaviria</taxon>
        <taxon>Heunggongvirae</taxon>
        <taxon>Uroviricota</taxon>
        <taxon>Caudoviricetes</taxon>
        <taxon>Pantevenvirales</taxon>
        <taxon>Kyanoviridae</taxon>
        <taxon>Nilusvirus</taxon>
        <taxon>Nilusvirus ssm2</taxon>
    </lineage>
</organism>
<dbReference type="RefSeq" id="YP_004322221.1">
    <property type="nucleotide sequence ID" value="NC_015279.1"/>
</dbReference>
<accession>E3SIV9</accession>
<dbReference type="EMBL" id="GU071095">
    <property type="protein sequence ID" value="ADO97407.1"/>
    <property type="molecule type" value="Genomic_DNA"/>
</dbReference>
<dbReference type="Proteomes" id="UP000006524">
    <property type="component" value="Segment"/>
</dbReference>
<feature type="compositionally biased region" description="Basic and acidic residues" evidence="1">
    <location>
        <begin position="55"/>
        <end position="83"/>
    </location>
</feature>
<feature type="compositionally biased region" description="Basic and acidic residues" evidence="1">
    <location>
        <begin position="147"/>
        <end position="178"/>
    </location>
</feature>
<proteinExistence type="predicted"/>
<sequence length="193" mass="21337">MKTLGQFLAEAYDKDVMGSSQIRRQGEGGRVGAMRKKTEPEKRRMKAAGGGKMVPAKDYKPRKDIGTQKKTSDKVQQPTKERGSAGLSLRDQQRKAAMERRAARSGGSSTPTSAKDKEKAASKLLAKKSAKQVNPNYKPQKASGKTAAERKALTKKGERTLRDIQLKNLGKKSEKELKNPITQKEITRRNKAK</sequence>
<dbReference type="KEGG" id="vg:10326697"/>
<evidence type="ECO:0000256" key="1">
    <source>
        <dbReference type="SAM" id="MobiDB-lite"/>
    </source>
</evidence>
<feature type="compositionally biased region" description="Basic and acidic residues" evidence="1">
    <location>
        <begin position="91"/>
        <end position="102"/>
    </location>
</feature>
<gene>
    <name evidence="2" type="ORF">SSM2_065</name>
</gene>
<name>E3SIV9_9CAUD</name>
<dbReference type="OrthoDB" id="36059at10239"/>
<evidence type="ECO:0000313" key="3">
    <source>
        <dbReference type="Proteomes" id="UP000006524"/>
    </source>
</evidence>
<dbReference type="GeneID" id="10326697"/>
<evidence type="ECO:0000313" key="2">
    <source>
        <dbReference type="EMBL" id="ADO97407.1"/>
    </source>
</evidence>
<protein>
    <submittedName>
        <fullName evidence="2">Uncharacterized protein</fullName>
    </submittedName>
</protein>